<comment type="similarity">
    <text evidence="2 7">Belongs to the cytochrome P450 family.</text>
</comment>
<dbReference type="GO" id="GO:0016705">
    <property type="term" value="F:oxidoreductase activity, acting on paired donors, with incorporation or reduction of molecular oxygen"/>
    <property type="evidence" value="ECO:0007669"/>
    <property type="project" value="InterPro"/>
</dbReference>
<evidence type="ECO:0000256" key="1">
    <source>
        <dbReference type="ARBA" id="ARBA00001971"/>
    </source>
</evidence>
<dbReference type="GO" id="GO:0020037">
    <property type="term" value="F:heme binding"/>
    <property type="evidence" value="ECO:0007669"/>
    <property type="project" value="InterPro"/>
</dbReference>
<evidence type="ECO:0000256" key="7">
    <source>
        <dbReference type="RuleBase" id="RU000461"/>
    </source>
</evidence>
<dbReference type="KEGG" id="ptkz:JDV02_010291"/>
<evidence type="ECO:0008006" key="10">
    <source>
        <dbReference type="Google" id="ProtNLM"/>
    </source>
</evidence>
<dbReference type="GO" id="GO:0005506">
    <property type="term" value="F:iron ion binding"/>
    <property type="evidence" value="ECO:0007669"/>
    <property type="project" value="InterPro"/>
</dbReference>
<name>A0A9Q8QTI4_9HYPO</name>
<sequence length="489" mass="54321">MLRKDNPSVSLATLPLLNGKAYAIFDPTMIHAVLRSKSAIFEPFIINLATMAFNLSKKSLTKVIEDDSLLPDLTTSYSLGFKTQPLRTMTRRFLDNISRKLDMIDNDAYTTDPSNAGRETLTNQTLEVKNLYLWSRDIMTLSMTNALYGDCNPYSEDPSLISVLWEFEDALPSFLKSLFPSITMPSGYRARKRLHEAMTKYYSEKCDAIDPTTSVLIKQRAETFRQHGFDGEDIAKIETLQAVIATTNATPTFFWLLTFVLSRPELFARLRAELEGALVFEPTAASGDSAKAKPKTATLDVSRLEDQLPLMTSCYRETLRMINHAVSMRRITADMSLTAADGKTYLLREGYDVQLPAGVGHGDMGIWGPDADVFKAERFLPEAQDSKAQTSHHQSRVERTRKAAFLPFGGGKHLCPGRVMAFEGILGFMALVLLRVELEPLGMGFDDVKMGGAKMTAASCKPVNDGAGLGARIKRRPGWETTRIVIKSA</sequence>
<feature type="binding site" description="axial binding residue" evidence="6">
    <location>
        <position position="415"/>
    </location>
    <ligand>
        <name>heme</name>
        <dbReference type="ChEBI" id="CHEBI:30413"/>
    </ligand>
    <ligandPart>
        <name>Fe</name>
        <dbReference type="ChEBI" id="CHEBI:18248"/>
    </ligandPart>
</feature>
<dbReference type="InterPro" id="IPR001128">
    <property type="entry name" value="Cyt_P450"/>
</dbReference>
<proteinExistence type="inferred from homology"/>
<dbReference type="PANTHER" id="PTHR47582:SF1">
    <property type="entry name" value="P450, PUTATIVE (EUROFUNG)-RELATED"/>
    <property type="match status" value="1"/>
</dbReference>
<dbReference type="PRINTS" id="PR00465">
    <property type="entry name" value="EP450IV"/>
</dbReference>
<organism evidence="8 9">
    <name type="scientific">Purpureocillium takamizusanense</name>
    <dbReference type="NCBI Taxonomy" id="2060973"/>
    <lineage>
        <taxon>Eukaryota</taxon>
        <taxon>Fungi</taxon>
        <taxon>Dikarya</taxon>
        <taxon>Ascomycota</taxon>
        <taxon>Pezizomycotina</taxon>
        <taxon>Sordariomycetes</taxon>
        <taxon>Hypocreomycetidae</taxon>
        <taxon>Hypocreales</taxon>
        <taxon>Ophiocordycipitaceae</taxon>
        <taxon>Purpureocillium</taxon>
    </lineage>
</organism>
<evidence type="ECO:0000256" key="4">
    <source>
        <dbReference type="ARBA" id="ARBA00023004"/>
    </source>
</evidence>
<keyword evidence="7" id="KW-0560">Oxidoreductase</keyword>
<accession>A0A9Q8QTI4</accession>
<dbReference type="Gene3D" id="1.10.630.10">
    <property type="entry name" value="Cytochrome P450"/>
    <property type="match status" value="1"/>
</dbReference>
<keyword evidence="6 7" id="KW-0349">Heme</keyword>
<dbReference type="AlphaFoldDB" id="A0A9Q8QTI4"/>
<keyword evidence="4 6" id="KW-0408">Iron</keyword>
<evidence type="ECO:0000256" key="2">
    <source>
        <dbReference type="ARBA" id="ARBA00010617"/>
    </source>
</evidence>
<dbReference type="OrthoDB" id="1470350at2759"/>
<dbReference type="InterPro" id="IPR002403">
    <property type="entry name" value="Cyt_P450_E_grp-IV"/>
</dbReference>
<dbReference type="PROSITE" id="PS00086">
    <property type="entry name" value="CYTOCHROME_P450"/>
    <property type="match status" value="1"/>
</dbReference>
<dbReference type="PANTHER" id="PTHR47582">
    <property type="entry name" value="P450, PUTATIVE (EUROFUNG)-RELATED"/>
    <property type="match status" value="1"/>
</dbReference>
<dbReference type="EMBL" id="CP086365">
    <property type="protein sequence ID" value="UNI24556.1"/>
    <property type="molecule type" value="Genomic_DNA"/>
</dbReference>
<dbReference type="SUPFAM" id="SSF48264">
    <property type="entry name" value="Cytochrome P450"/>
    <property type="match status" value="1"/>
</dbReference>
<evidence type="ECO:0000256" key="6">
    <source>
        <dbReference type="PIRSR" id="PIRSR602403-1"/>
    </source>
</evidence>
<protein>
    <recommendedName>
        <fullName evidence="10">Cytochrome P450</fullName>
    </recommendedName>
</protein>
<dbReference type="CDD" id="cd11040">
    <property type="entry name" value="CYP7_CYP8-like"/>
    <property type="match status" value="1"/>
</dbReference>
<keyword evidence="5 7" id="KW-0503">Monooxygenase</keyword>
<dbReference type="InterPro" id="IPR036396">
    <property type="entry name" value="Cyt_P450_sf"/>
</dbReference>
<dbReference type="InterPro" id="IPR053007">
    <property type="entry name" value="CYP450_monoxygenase_sec-met"/>
</dbReference>
<keyword evidence="9" id="KW-1185">Reference proteome</keyword>
<reference evidence="8" key="1">
    <citation type="submission" date="2021-11" db="EMBL/GenBank/DDBJ databases">
        <title>Purpureocillium_takamizusanense_genome.</title>
        <authorList>
            <person name="Nguyen N.-H."/>
        </authorList>
    </citation>
    <scope>NUCLEOTIDE SEQUENCE</scope>
    <source>
        <strain evidence="8">PT3</strain>
    </source>
</reference>
<comment type="cofactor">
    <cofactor evidence="1 6">
        <name>heme</name>
        <dbReference type="ChEBI" id="CHEBI:30413"/>
    </cofactor>
</comment>
<dbReference type="GO" id="GO:0004497">
    <property type="term" value="F:monooxygenase activity"/>
    <property type="evidence" value="ECO:0007669"/>
    <property type="project" value="UniProtKB-KW"/>
</dbReference>
<dbReference type="InterPro" id="IPR017972">
    <property type="entry name" value="Cyt_P450_CS"/>
</dbReference>
<evidence type="ECO:0000256" key="5">
    <source>
        <dbReference type="ARBA" id="ARBA00023033"/>
    </source>
</evidence>
<evidence type="ECO:0000313" key="9">
    <source>
        <dbReference type="Proteomes" id="UP000829364"/>
    </source>
</evidence>
<dbReference type="RefSeq" id="XP_047848037.1">
    <property type="nucleotide sequence ID" value="XM_047992024.1"/>
</dbReference>
<dbReference type="GeneID" id="72072235"/>
<gene>
    <name evidence="8" type="ORF">JDV02_010291</name>
</gene>
<dbReference type="Proteomes" id="UP000829364">
    <property type="component" value="Chromosome 12"/>
</dbReference>
<evidence type="ECO:0000313" key="8">
    <source>
        <dbReference type="EMBL" id="UNI24556.1"/>
    </source>
</evidence>
<evidence type="ECO:0000256" key="3">
    <source>
        <dbReference type="ARBA" id="ARBA00022723"/>
    </source>
</evidence>
<dbReference type="Pfam" id="PF00067">
    <property type="entry name" value="p450"/>
    <property type="match status" value="1"/>
</dbReference>
<keyword evidence="3 6" id="KW-0479">Metal-binding</keyword>